<feature type="domain" description="Helicase C-terminal" evidence="11">
    <location>
        <begin position="177"/>
        <end position="337"/>
    </location>
</feature>
<dbReference type="SMART" id="SM00487">
    <property type="entry name" value="DEXDc"/>
    <property type="match status" value="1"/>
</dbReference>
<dbReference type="Pfam" id="PF00270">
    <property type="entry name" value="DEAD"/>
    <property type="match status" value="1"/>
</dbReference>
<dbReference type="Proteomes" id="UP000318538">
    <property type="component" value="Chromosome"/>
</dbReference>
<evidence type="ECO:0000259" key="11">
    <source>
        <dbReference type="PROSITE" id="PS51194"/>
    </source>
</evidence>
<dbReference type="SUPFAM" id="SSF52540">
    <property type="entry name" value="P-loop containing nucleoside triphosphate hydrolases"/>
    <property type="match status" value="1"/>
</dbReference>
<keyword evidence="4 12" id="KW-0347">Helicase</keyword>
<dbReference type="GO" id="GO:0016787">
    <property type="term" value="F:hydrolase activity"/>
    <property type="evidence" value="ECO:0007669"/>
    <property type="project" value="UniProtKB-KW"/>
</dbReference>
<feature type="domain" description="Helicase ATP-binding" evidence="10">
    <location>
        <begin position="1"/>
        <end position="155"/>
    </location>
</feature>
<keyword evidence="2" id="KW-0547">Nucleotide-binding</keyword>
<name>A0A517NJ85_9BACT</name>
<dbReference type="InterPro" id="IPR001650">
    <property type="entry name" value="Helicase_C-like"/>
</dbReference>
<evidence type="ECO:0000256" key="2">
    <source>
        <dbReference type="ARBA" id="ARBA00022741"/>
    </source>
</evidence>
<dbReference type="PANTHER" id="PTHR13710:SF105">
    <property type="entry name" value="ATP-DEPENDENT DNA HELICASE Q1"/>
    <property type="match status" value="1"/>
</dbReference>
<dbReference type="InterPro" id="IPR029057">
    <property type="entry name" value="PRTase-like"/>
</dbReference>
<dbReference type="AlphaFoldDB" id="A0A517NJ85"/>
<evidence type="ECO:0000256" key="7">
    <source>
        <dbReference type="ARBA" id="ARBA00023235"/>
    </source>
</evidence>
<dbReference type="PROSITE" id="PS00690">
    <property type="entry name" value="DEAH_ATP_HELICASE"/>
    <property type="match status" value="1"/>
</dbReference>
<dbReference type="NCBIfam" id="TIGR00614">
    <property type="entry name" value="recQ_fam"/>
    <property type="match status" value="1"/>
</dbReference>
<dbReference type="PANTHER" id="PTHR13710">
    <property type="entry name" value="DNA HELICASE RECQ FAMILY MEMBER"/>
    <property type="match status" value="1"/>
</dbReference>
<keyword evidence="6" id="KW-0238">DNA-binding</keyword>
<dbReference type="PROSITE" id="PS51192">
    <property type="entry name" value="HELICASE_ATP_BIND_1"/>
    <property type="match status" value="1"/>
</dbReference>
<dbReference type="PROSITE" id="PS51194">
    <property type="entry name" value="HELICASE_CTER"/>
    <property type="match status" value="1"/>
</dbReference>
<evidence type="ECO:0000256" key="5">
    <source>
        <dbReference type="ARBA" id="ARBA00022840"/>
    </source>
</evidence>
<dbReference type="GO" id="GO:0043590">
    <property type="term" value="C:bacterial nucleoid"/>
    <property type="evidence" value="ECO:0007669"/>
    <property type="project" value="TreeGrafter"/>
</dbReference>
<dbReference type="GO" id="GO:0003677">
    <property type="term" value="F:DNA binding"/>
    <property type="evidence" value="ECO:0007669"/>
    <property type="project" value="UniProtKB-KW"/>
</dbReference>
<dbReference type="SUPFAM" id="SSF53271">
    <property type="entry name" value="PRTase-like"/>
    <property type="match status" value="1"/>
</dbReference>
<evidence type="ECO:0000256" key="3">
    <source>
        <dbReference type="ARBA" id="ARBA00022801"/>
    </source>
</evidence>
<evidence type="ECO:0000256" key="4">
    <source>
        <dbReference type="ARBA" id="ARBA00022806"/>
    </source>
</evidence>
<organism evidence="12 13">
    <name type="scientific">Rubripirellula lacrimiformis</name>
    <dbReference type="NCBI Taxonomy" id="1930273"/>
    <lineage>
        <taxon>Bacteria</taxon>
        <taxon>Pseudomonadati</taxon>
        <taxon>Planctomycetota</taxon>
        <taxon>Planctomycetia</taxon>
        <taxon>Pirellulales</taxon>
        <taxon>Pirellulaceae</taxon>
        <taxon>Rubripirellula</taxon>
    </lineage>
</organism>
<dbReference type="KEGG" id="rlc:K227x_56220"/>
<evidence type="ECO:0000313" key="12">
    <source>
        <dbReference type="EMBL" id="QDT07197.1"/>
    </source>
</evidence>
<evidence type="ECO:0000256" key="8">
    <source>
        <dbReference type="ARBA" id="ARBA00034617"/>
    </source>
</evidence>
<dbReference type="EMBL" id="CP036525">
    <property type="protein sequence ID" value="QDT07197.1"/>
    <property type="molecule type" value="Genomic_DNA"/>
</dbReference>
<dbReference type="GO" id="GO:0009378">
    <property type="term" value="F:four-way junction helicase activity"/>
    <property type="evidence" value="ECO:0007669"/>
    <property type="project" value="TreeGrafter"/>
</dbReference>
<dbReference type="InterPro" id="IPR002464">
    <property type="entry name" value="DNA/RNA_helicase_DEAH_CS"/>
</dbReference>
<dbReference type="InterPro" id="IPR004589">
    <property type="entry name" value="DNA_helicase_ATP-dep_RecQ"/>
</dbReference>
<comment type="similarity">
    <text evidence="1">Belongs to the helicase family. RecQ subfamily.</text>
</comment>
<dbReference type="Pfam" id="PF00271">
    <property type="entry name" value="Helicase_C"/>
    <property type="match status" value="1"/>
</dbReference>
<dbReference type="GO" id="GO:0006281">
    <property type="term" value="P:DNA repair"/>
    <property type="evidence" value="ECO:0007669"/>
    <property type="project" value="TreeGrafter"/>
</dbReference>
<keyword evidence="5" id="KW-0067">ATP-binding</keyword>
<evidence type="ECO:0000256" key="9">
    <source>
        <dbReference type="ARBA" id="ARBA00034808"/>
    </source>
</evidence>
<accession>A0A517NJ85</accession>
<dbReference type="GO" id="GO:0005737">
    <property type="term" value="C:cytoplasm"/>
    <property type="evidence" value="ECO:0007669"/>
    <property type="project" value="TreeGrafter"/>
</dbReference>
<dbReference type="GO" id="GO:0043138">
    <property type="term" value="F:3'-5' DNA helicase activity"/>
    <property type="evidence" value="ECO:0007669"/>
    <property type="project" value="UniProtKB-EC"/>
</dbReference>
<keyword evidence="13" id="KW-1185">Reference proteome</keyword>
<keyword evidence="7" id="KW-0413">Isomerase</keyword>
<sequence>MVYFVATRLLRDKGAGCTLLVSPLLSLMRNQQAAASALNLQAVSMNSSNRDEWDDIQQRLQNDEIDVLLVSPERLGNEDFRQNVLPLLANNVGLFVVDEAHCISDWGHDFRPDYRRIVRIVEALPSNVPVLATTATANNRVVADIQLQIGDAKVQRGPLVRESLRLQNISMPSPAARFAWLAEKIPEFEGSGIVYTLTQRDAERVTEWLQICGINALSYHAGVEDREAREQALLANEVKVLVATVALGMGFDKPDIGFVVHFQRPSSVVHYYQQVGRAGRAVENALGILLHGSEDDDIADFFIRNAFPPQAHVDQIIQALSESDGGHSIPKLQASLNIANGQIASAIKYLSVESPSPIAKIGSSWNVTASAAKYQVDSEMVTAITKIRRDEQAEMQRYVDSGECLMHFLSNSLDDPNAAACGQCENCVGQPLIDVDYDESLAVRAVHFLRRSFQELAPRKAWPAHSPLPTYGFSGKIGDDVRASEGRALCLWRDAGWGEQVARDKYDTKRFDDLLVDACASMIEQWSPEPYPSWVTCVPSLNNPTTVPDFAGRLAAKLGLPFVNCVQKVRATPPQKEMQNSFQQASNLDGAFQVSDENFPNGACLLVDDIVDSRWTFTIIAALLRERGCEAVFPMALALSSPRMD</sequence>
<comment type="catalytic activity">
    <reaction evidence="8">
        <text>Couples ATP hydrolysis with the unwinding of duplex DNA by translocating in the 3'-5' direction.</text>
        <dbReference type="EC" id="5.6.2.4"/>
    </reaction>
</comment>
<dbReference type="Gene3D" id="3.40.50.300">
    <property type="entry name" value="P-loop containing nucleotide triphosphate hydrolases"/>
    <property type="match status" value="2"/>
</dbReference>
<dbReference type="GO" id="GO:0006310">
    <property type="term" value="P:DNA recombination"/>
    <property type="evidence" value="ECO:0007669"/>
    <property type="project" value="InterPro"/>
</dbReference>
<evidence type="ECO:0000256" key="1">
    <source>
        <dbReference type="ARBA" id="ARBA00005446"/>
    </source>
</evidence>
<dbReference type="InterPro" id="IPR011545">
    <property type="entry name" value="DEAD/DEAH_box_helicase_dom"/>
</dbReference>
<evidence type="ECO:0000259" key="10">
    <source>
        <dbReference type="PROSITE" id="PS51192"/>
    </source>
</evidence>
<dbReference type="GO" id="GO:0005524">
    <property type="term" value="F:ATP binding"/>
    <property type="evidence" value="ECO:0007669"/>
    <property type="project" value="UniProtKB-KW"/>
</dbReference>
<evidence type="ECO:0000313" key="13">
    <source>
        <dbReference type="Proteomes" id="UP000318538"/>
    </source>
</evidence>
<reference evidence="12 13" key="1">
    <citation type="submission" date="2019-02" db="EMBL/GenBank/DDBJ databases">
        <title>Deep-cultivation of Planctomycetes and their phenomic and genomic characterization uncovers novel biology.</title>
        <authorList>
            <person name="Wiegand S."/>
            <person name="Jogler M."/>
            <person name="Boedeker C."/>
            <person name="Pinto D."/>
            <person name="Vollmers J."/>
            <person name="Rivas-Marin E."/>
            <person name="Kohn T."/>
            <person name="Peeters S.H."/>
            <person name="Heuer A."/>
            <person name="Rast P."/>
            <person name="Oberbeckmann S."/>
            <person name="Bunk B."/>
            <person name="Jeske O."/>
            <person name="Meyerdierks A."/>
            <person name="Storesund J.E."/>
            <person name="Kallscheuer N."/>
            <person name="Luecker S."/>
            <person name="Lage O.M."/>
            <person name="Pohl T."/>
            <person name="Merkel B.J."/>
            <person name="Hornburger P."/>
            <person name="Mueller R.-W."/>
            <person name="Bruemmer F."/>
            <person name="Labrenz M."/>
            <person name="Spormann A.M."/>
            <person name="Op den Camp H."/>
            <person name="Overmann J."/>
            <person name="Amann R."/>
            <person name="Jetten M.S.M."/>
            <person name="Mascher T."/>
            <person name="Medema M.H."/>
            <person name="Devos D.P."/>
            <person name="Kaster A.-K."/>
            <person name="Ovreas L."/>
            <person name="Rohde M."/>
            <person name="Galperin M.Y."/>
            <person name="Jogler C."/>
        </authorList>
    </citation>
    <scope>NUCLEOTIDE SEQUENCE [LARGE SCALE GENOMIC DNA]</scope>
    <source>
        <strain evidence="12 13">K22_7</strain>
    </source>
</reference>
<dbReference type="InterPro" id="IPR000836">
    <property type="entry name" value="PRTase_dom"/>
</dbReference>
<gene>
    <name evidence="12" type="primary">recQ_5</name>
    <name evidence="12" type="ORF">K227x_56220</name>
</gene>
<dbReference type="SMART" id="SM00490">
    <property type="entry name" value="HELICc"/>
    <property type="match status" value="1"/>
</dbReference>
<dbReference type="InterPro" id="IPR027417">
    <property type="entry name" value="P-loop_NTPase"/>
</dbReference>
<keyword evidence="3 12" id="KW-0378">Hydrolase</keyword>
<dbReference type="Gene3D" id="3.40.50.2020">
    <property type="match status" value="1"/>
</dbReference>
<dbReference type="CDD" id="cd06223">
    <property type="entry name" value="PRTases_typeI"/>
    <property type="match status" value="1"/>
</dbReference>
<dbReference type="InterPro" id="IPR014001">
    <property type="entry name" value="Helicase_ATP-bd"/>
</dbReference>
<evidence type="ECO:0000256" key="6">
    <source>
        <dbReference type="ARBA" id="ARBA00023125"/>
    </source>
</evidence>
<proteinExistence type="inferred from homology"/>
<dbReference type="GO" id="GO:0030894">
    <property type="term" value="C:replisome"/>
    <property type="evidence" value="ECO:0007669"/>
    <property type="project" value="TreeGrafter"/>
</dbReference>
<protein>
    <recommendedName>
        <fullName evidence="9">DNA 3'-5' helicase</fullName>
        <ecNumber evidence="9">5.6.2.4</ecNumber>
    </recommendedName>
</protein>
<dbReference type="EC" id="5.6.2.4" evidence="9"/>